<proteinExistence type="predicted"/>
<dbReference type="EMBL" id="GBXM01084278">
    <property type="protein sequence ID" value="JAH24299.1"/>
    <property type="molecule type" value="Transcribed_RNA"/>
</dbReference>
<dbReference type="AlphaFoldDB" id="A0A0E9R5C8"/>
<accession>A0A0E9R5C8</accession>
<protein>
    <submittedName>
        <fullName evidence="1">Uncharacterized protein</fullName>
    </submittedName>
</protein>
<evidence type="ECO:0000313" key="1">
    <source>
        <dbReference type="EMBL" id="JAH24299.1"/>
    </source>
</evidence>
<sequence>MRPRKPEDTMYRVNYCNVSF</sequence>
<organism evidence="1">
    <name type="scientific">Anguilla anguilla</name>
    <name type="common">European freshwater eel</name>
    <name type="synonym">Muraena anguilla</name>
    <dbReference type="NCBI Taxonomy" id="7936"/>
    <lineage>
        <taxon>Eukaryota</taxon>
        <taxon>Metazoa</taxon>
        <taxon>Chordata</taxon>
        <taxon>Craniata</taxon>
        <taxon>Vertebrata</taxon>
        <taxon>Euteleostomi</taxon>
        <taxon>Actinopterygii</taxon>
        <taxon>Neopterygii</taxon>
        <taxon>Teleostei</taxon>
        <taxon>Anguilliformes</taxon>
        <taxon>Anguillidae</taxon>
        <taxon>Anguilla</taxon>
    </lineage>
</organism>
<reference evidence="1" key="2">
    <citation type="journal article" date="2015" name="Fish Shellfish Immunol.">
        <title>Early steps in the European eel (Anguilla anguilla)-Vibrio vulnificus interaction in the gills: Role of the RtxA13 toxin.</title>
        <authorList>
            <person name="Callol A."/>
            <person name="Pajuelo D."/>
            <person name="Ebbesson L."/>
            <person name="Teles M."/>
            <person name="MacKenzie S."/>
            <person name="Amaro C."/>
        </authorList>
    </citation>
    <scope>NUCLEOTIDE SEQUENCE</scope>
</reference>
<reference evidence="1" key="1">
    <citation type="submission" date="2014-11" db="EMBL/GenBank/DDBJ databases">
        <authorList>
            <person name="Amaro Gonzalez C."/>
        </authorList>
    </citation>
    <scope>NUCLEOTIDE SEQUENCE</scope>
</reference>
<name>A0A0E9R5C8_ANGAN</name>